<dbReference type="Pfam" id="PF03772">
    <property type="entry name" value="Competence"/>
    <property type="match status" value="1"/>
</dbReference>
<dbReference type="GO" id="GO:0005886">
    <property type="term" value="C:plasma membrane"/>
    <property type="evidence" value="ECO:0007669"/>
    <property type="project" value="UniProtKB-SubCell"/>
</dbReference>
<dbReference type="InterPro" id="IPR004477">
    <property type="entry name" value="ComEC_N"/>
</dbReference>
<name>A0A9D9NRU1_9BACT</name>
<feature type="transmembrane region" description="Helical" evidence="7">
    <location>
        <begin position="334"/>
        <end position="359"/>
    </location>
</feature>
<evidence type="ECO:0000313" key="9">
    <source>
        <dbReference type="EMBL" id="MBO8485389.1"/>
    </source>
</evidence>
<dbReference type="EMBL" id="JADILX010000053">
    <property type="protein sequence ID" value="MBO8485389.1"/>
    <property type="molecule type" value="Genomic_DNA"/>
</dbReference>
<dbReference type="PANTHER" id="PTHR30619:SF1">
    <property type="entry name" value="RECOMBINATION PROTEIN 2"/>
    <property type="match status" value="1"/>
</dbReference>
<feature type="domain" description="ComEC/Rec2-related protein" evidence="8">
    <location>
        <begin position="133"/>
        <end position="389"/>
    </location>
</feature>
<evidence type="ECO:0000256" key="2">
    <source>
        <dbReference type="ARBA" id="ARBA00022475"/>
    </source>
</evidence>
<evidence type="ECO:0000256" key="5">
    <source>
        <dbReference type="ARBA" id="ARBA00023136"/>
    </source>
</evidence>
<dbReference type="NCBIfam" id="TIGR00360">
    <property type="entry name" value="ComEC_N-term"/>
    <property type="match status" value="1"/>
</dbReference>
<feature type="transmembrane region" description="Helical" evidence="7">
    <location>
        <begin position="306"/>
        <end position="328"/>
    </location>
</feature>
<dbReference type="Proteomes" id="UP000823750">
    <property type="component" value="Unassembled WGS sequence"/>
</dbReference>
<evidence type="ECO:0000256" key="1">
    <source>
        <dbReference type="ARBA" id="ARBA00004651"/>
    </source>
</evidence>
<feature type="region of interest" description="Disordered" evidence="6">
    <location>
        <begin position="281"/>
        <end position="300"/>
    </location>
</feature>
<dbReference type="InterPro" id="IPR052159">
    <property type="entry name" value="Competence_DNA_uptake"/>
</dbReference>
<organism evidence="9 10">
    <name type="scientific">Candidatus Cryptobacteroides excrementavium</name>
    <dbReference type="NCBI Taxonomy" id="2840759"/>
    <lineage>
        <taxon>Bacteria</taxon>
        <taxon>Pseudomonadati</taxon>
        <taxon>Bacteroidota</taxon>
        <taxon>Bacteroidia</taxon>
        <taxon>Bacteroidales</taxon>
        <taxon>Candidatus Cryptobacteroides</taxon>
    </lineage>
</organism>
<reference evidence="9" key="2">
    <citation type="journal article" date="2021" name="PeerJ">
        <title>Extensive microbial diversity within the chicken gut microbiome revealed by metagenomics and culture.</title>
        <authorList>
            <person name="Gilroy R."/>
            <person name="Ravi A."/>
            <person name="Getino M."/>
            <person name="Pursley I."/>
            <person name="Horton D.L."/>
            <person name="Alikhan N.F."/>
            <person name="Baker D."/>
            <person name="Gharbi K."/>
            <person name="Hall N."/>
            <person name="Watson M."/>
            <person name="Adriaenssens E.M."/>
            <person name="Foster-Nyarko E."/>
            <person name="Jarju S."/>
            <person name="Secka A."/>
            <person name="Antonio M."/>
            <person name="Oren A."/>
            <person name="Chaudhuri R.R."/>
            <person name="La Ragione R."/>
            <person name="Hildebrand F."/>
            <person name="Pallen M.J."/>
        </authorList>
    </citation>
    <scope>NUCLEOTIDE SEQUENCE</scope>
    <source>
        <strain evidence="9">B2-16538</strain>
    </source>
</reference>
<proteinExistence type="predicted"/>
<accession>A0A9D9NRU1</accession>
<reference evidence="9" key="1">
    <citation type="submission" date="2020-10" db="EMBL/GenBank/DDBJ databases">
        <authorList>
            <person name="Gilroy R."/>
        </authorList>
    </citation>
    <scope>NUCLEOTIDE SEQUENCE</scope>
    <source>
        <strain evidence="9">B2-16538</strain>
    </source>
</reference>
<comment type="subcellular location">
    <subcellularLocation>
        <location evidence="1">Cell membrane</location>
        <topology evidence="1">Multi-pass membrane protein</topology>
    </subcellularLocation>
</comment>
<evidence type="ECO:0000259" key="8">
    <source>
        <dbReference type="Pfam" id="PF03772"/>
    </source>
</evidence>
<evidence type="ECO:0000256" key="6">
    <source>
        <dbReference type="SAM" id="MobiDB-lite"/>
    </source>
</evidence>
<protein>
    <submittedName>
        <fullName evidence="9">ComEC/Rec2 family competence protein</fullName>
    </submittedName>
</protein>
<feature type="compositionally biased region" description="Basic and acidic residues" evidence="6">
    <location>
        <begin position="281"/>
        <end position="292"/>
    </location>
</feature>
<keyword evidence="4 7" id="KW-1133">Transmembrane helix</keyword>
<feature type="transmembrane region" description="Helical" evidence="7">
    <location>
        <begin position="199"/>
        <end position="219"/>
    </location>
</feature>
<keyword evidence="5 7" id="KW-0472">Membrane</keyword>
<dbReference type="PANTHER" id="PTHR30619">
    <property type="entry name" value="DNA INTERNALIZATION/COMPETENCE PROTEIN COMEC/REC2"/>
    <property type="match status" value="1"/>
</dbReference>
<keyword evidence="2" id="KW-1003">Cell membrane</keyword>
<feature type="transmembrane region" description="Helical" evidence="7">
    <location>
        <begin position="66"/>
        <end position="85"/>
    </location>
</feature>
<evidence type="ECO:0000256" key="4">
    <source>
        <dbReference type="ARBA" id="ARBA00022989"/>
    </source>
</evidence>
<keyword evidence="3 7" id="KW-0812">Transmembrane</keyword>
<comment type="caution">
    <text evidence="9">The sequence shown here is derived from an EMBL/GenBank/DDBJ whole genome shotgun (WGS) entry which is preliminary data.</text>
</comment>
<dbReference type="AlphaFoldDB" id="A0A9D9NRU1"/>
<evidence type="ECO:0000256" key="3">
    <source>
        <dbReference type="ARBA" id="ARBA00022692"/>
    </source>
</evidence>
<feature type="transmembrane region" description="Helical" evidence="7">
    <location>
        <begin position="157"/>
        <end position="179"/>
    </location>
</feature>
<feature type="transmembrane region" description="Helical" evidence="7">
    <location>
        <begin position="34"/>
        <end position="54"/>
    </location>
</feature>
<sequence length="391" mass="42031">MRVERDIAGIALFFTAGTASGAIAGHCGLYSQDSGYTVASAAITILAFLIAYCMSPDTGHAAYRKAAILLMFFSAGLLCHMGSSLHGEAPLSSTSAGYGYIMTAISRQADAFKGFIDTLPYPDKEGPAMIKALITGDKSDITKEVNDAFRDSGASHILALSGMHLGVIYAIMLKAFAIFGNSVRARKARSASIMLISTYYTLLTGAAASLVRALFFILLNEGAKMAGRQTRPMEVFFIALTLQLAIAPENIGSAGFQMSYLAMAGIYLLYPEMKRWFPGKDTDTGQDMTDKRSKGRRTPGNPMKRLWDAAALTISCQLFTAPAAWMHFGTFPEYFIITNLLCVPLSTFVMLTAAAVILLSYAGLRPDILIEANAASIRLMTDILTTISSLS</sequence>
<evidence type="ECO:0000313" key="10">
    <source>
        <dbReference type="Proteomes" id="UP000823750"/>
    </source>
</evidence>
<gene>
    <name evidence="9" type="ORF">IAB78_03075</name>
</gene>
<feature type="transmembrane region" description="Helical" evidence="7">
    <location>
        <begin position="251"/>
        <end position="270"/>
    </location>
</feature>
<evidence type="ECO:0000256" key="7">
    <source>
        <dbReference type="SAM" id="Phobius"/>
    </source>
</evidence>